<dbReference type="EMBL" id="JAYMYQ010000010">
    <property type="protein sequence ID" value="KAK7308457.1"/>
    <property type="molecule type" value="Genomic_DNA"/>
</dbReference>
<dbReference type="SMART" id="SM01019">
    <property type="entry name" value="B3"/>
    <property type="match status" value="2"/>
</dbReference>
<accession>A0AAN9K0D0</accession>
<feature type="domain" description="TF-B3" evidence="7">
    <location>
        <begin position="1"/>
        <end position="78"/>
    </location>
</feature>
<evidence type="ECO:0000259" key="7">
    <source>
        <dbReference type="PROSITE" id="PS50863"/>
    </source>
</evidence>
<comment type="subcellular location">
    <subcellularLocation>
        <location evidence="1">Nucleus</location>
    </subcellularLocation>
</comment>
<dbReference type="AlphaFoldDB" id="A0AAN9K0D0"/>
<dbReference type="Pfam" id="PF02362">
    <property type="entry name" value="B3"/>
    <property type="match status" value="2"/>
</dbReference>
<feature type="region of interest" description="Disordered" evidence="6">
    <location>
        <begin position="95"/>
        <end position="118"/>
    </location>
</feature>
<evidence type="ECO:0000313" key="8">
    <source>
        <dbReference type="EMBL" id="KAK7308457.1"/>
    </source>
</evidence>
<dbReference type="Proteomes" id="UP001367508">
    <property type="component" value="Unassembled WGS sequence"/>
</dbReference>
<feature type="region of interest" description="Disordered" evidence="6">
    <location>
        <begin position="257"/>
        <end position="283"/>
    </location>
</feature>
<feature type="domain" description="TF-B3" evidence="7">
    <location>
        <begin position="164"/>
        <end position="268"/>
    </location>
</feature>
<keyword evidence="3" id="KW-0238">DNA-binding</keyword>
<dbReference type="PANTHER" id="PTHR31920">
    <property type="entry name" value="B3 DOMAIN-CONTAINING"/>
    <property type="match status" value="1"/>
</dbReference>
<reference evidence="8 9" key="1">
    <citation type="submission" date="2024-01" db="EMBL/GenBank/DDBJ databases">
        <title>The genomes of 5 underutilized Papilionoideae crops provide insights into root nodulation and disease resistanc.</title>
        <authorList>
            <person name="Jiang F."/>
        </authorList>
    </citation>
    <scope>NUCLEOTIDE SEQUENCE [LARGE SCALE GENOMIC DNA]</scope>
    <source>
        <strain evidence="8">LVBAO_FW01</strain>
        <tissue evidence="8">Leaves</tissue>
    </source>
</reference>
<protein>
    <recommendedName>
        <fullName evidence="7">TF-B3 domain-containing protein</fullName>
    </recommendedName>
</protein>
<keyword evidence="4" id="KW-0804">Transcription</keyword>
<evidence type="ECO:0000256" key="5">
    <source>
        <dbReference type="ARBA" id="ARBA00023242"/>
    </source>
</evidence>
<dbReference type="GO" id="GO:0005634">
    <property type="term" value="C:nucleus"/>
    <property type="evidence" value="ECO:0007669"/>
    <property type="project" value="UniProtKB-SubCell"/>
</dbReference>
<evidence type="ECO:0000256" key="1">
    <source>
        <dbReference type="ARBA" id="ARBA00004123"/>
    </source>
</evidence>
<keyword evidence="2" id="KW-0805">Transcription regulation</keyword>
<keyword evidence="5" id="KW-0539">Nucleus</keyword>
<dbReference type="InterPro" id="IPR015300">
    <property type="entry name" value="DNA-bd_pseudobarrel_sf"/>
</dbReference>
<evidence type="ECO:0000256" key="4">
    <source>
        <dbReference type="ARBA" id="ARBA00023163"/>
    </source>
</evidence>
<name>A0AAN9K0D0_CANGL</name>
<sequence>MIPRSFVKQYGKELSNPVIIRLPNGDKWEVCWTKRDNDIWFQKGWEKFAQHYSLSHGHFLVFRYERGFHFHVLIFKESALEIDYPISITCNDDDFVETDENEGPTSPSPQPHKKMKINTWTSGGSFPEAKNWTKTEPNKRKSETLEDIEGSAYERAKNFQSENPFFIRILHPSYLQNILIIPACFSRKYMKGLEGKVTIVVCENKEKTWNLRFKFNVTTNRTTLSAGWMSIVQEHSLKEGDVCYGHESTIFEQEKPKRGPILSLRNGRPKRKSLEWSTQRKKR</sequence>
<dbReference type="Gene3D" id="2.40.330.10">
    <property type="entry name" value="DNA-binding pseudobarrel domain"/>
    <property type="match status" value="2"/>
</dbReference>
<evidence type="ECO:0000256" key="3">
    <source>
        <dbReference type="ARBA" id="ARBA00023125"/>
    </source>
</evidence>
<organism evidence="8 9">
    <name type="scientific">Canavalia gladiata</name>
    <name type="common">Sword bean</name>
    <name type="synonym">Dolichos gladiatus</name>
    <dbReference type="NCBI Taxonomy" id="3824"/>
    <lineage>
        <taxon>Eukaryota</taxon>
        <taxon>Viridiplantae</taxon>
        <taxon>Streptophyta</taxon>
        <taxon>Embryophyta</taxon>
        <taxon>Tracheophyta</taxon>
        <taxon>Spermatophyta</taxon>
        <taxon>Magnoliopsida</taxon>
        <taxon>eudicotyledons</taxon>
        <taxon>Gunneridae</taxon>
        <taxon>Pentapetalae</taxon>
        <taxon>rosids</taxon>
        <taxon>fabids</taxon>
        <taxon>Fabales</taxon>
        <taxon>Fabaceae</taxon>
        <taxon>Papilionoideae</taxon>
        <taxon>50 kb inversion clade</taxon>
        <taxon>NPAAA clade</taxon>
        <taxon>indigoferoid/millettioid clade</taxon>
        <taxon>Phaseoleae</taxon>
        <taxon>Canavalia</taxon>
    </lineage>
</organism>
<keyword evidence="9" id="KW-1185">Reference proteome</keyword>
<comment type="caution">
    <text evidence="8">The sequence shown here is derived from an EMBL/GenBank/DDBJ whole genome shotgun (WGS) entry which is preliminary data.</text>
</comment>
<gene>
    <name evidence="8" type="ORF">VNO77_42063</name>
</gene>
<dbReference type="SUPFAM" id="SSF101936">
    <property type="entry name" value="DNA-binding pseudobarrel domain"/>
    <property type="match status" value="2"/>
</dbReference>
<dbReference type="CDD" id="cd10017">
    <property type="entry name" value="B3_DNA"/>
    <property type="match status" value="2"/>
</dbReference>
<dbReference type="PROSITE" id="PS50863">
    <property type="entry name" value="B3"/>
    <property type="match status" value="2"/>
</dbReference>
<evidence type="ECO:0000256" key="2">
    <source>
        <dbReference type="ARBA" id="ARBA00023015"/>
    </source>
</evidence>
<evidence type="ECO:0000256" key="6">
    <source>
        <dbReference type="SAM" id="MobiDB-lite"/>
    </source>
</evidence>
<proteinExistence type="predicted"/>
<dbReference type="PANTHER" id="PTHR31920:SF108">
    <property type="entry name" value="B3 DOMAIN-CONTAINING TRANSCRIPTION FACTOR VRN1-LIKE"/>
    <property type="match status" value="1"/>
</dbReference>
<dbReference type="InterPro" id="IPR050655">
    <property type="entry name" value="Plant_B3_domain"/>
</dbReference>
<dbReference type="InterPro" id="IPR003340">
    <property type="entry name" value="B3_DNA-bd"/>
</dbReference>
<dbReference type="GO" id="GO:0003677">
    <property type="term" value="F:DNA binding"/>
    <property type="evidence" value="ECO:0007669"/>
    <property type="project" value="UniProtKB-KW"/>
</dbReference>
<evidence type="ECO:0000313" key="9">
    <source>
        <dbReference type="Proteomes" id="UP001367508"/>
    </source>
</evidence>